<evidence type="ECO:0000313" key="2">
    <source>
        <dbReference type="Proteomes" id="UP001341840"/>
    </source>
</evidence>
<reference evidence="1 2" key="1">
    <citation type="journal article" date="2023" name="Plants (Basel)">
        <title>Bridging the Gap: Combining Genomics and Transcriptomics Approaches to Understand Stylosanthes scabra, an Orphan Legume from the Brazilian Caatinga.</title>
        <authorList>
            <person name="Ferreira-Neto J.R.C."/>
            <person name="da Silva M.D."/>
            <person name="Binneck E."/>
            <person name="de Melo N.F."/>
            <person name="da Silva R.H."/>
            <person name="de Melo A.L.T.M."/>
            <person name="Pandolfi V."/>
            <person name="Bustamante F.O."/>
            <person name="Brasileiro-Vidal A.C."/>
            <person name="Benko-Iseppon A.M."/>
        </authorList>
    </citation>
    <scope>NUCLEOTIDE SEQUENCE [LARGE SCALE GENOMIC DNA]</scope>
    <source>
        <tissue evidence="1">Leaves</tissue>
    </source>
</reference>
<dbReference type="Proteomes" id="UP001341840">
    <property type="component" value="Unassembled WGS sequence"/>
</dbReference>
<proteinExistence type="predicted"/>
<name>A0ABU6RDI9_9FABA</name>
<dbReference type="EMBL" id="JASCZI010030387">
    <property type="protein sequence ID" value="MED6122083.1"/>
    <property type="molecule type" value="Genomic_DNA"/>
</dbReference>
<keyword evidence="2" id="KW-1185">Reference proteome</keyword>
<gene>
    <name evidence="1" type="ORF">PIB30_036516</name>
</gene>
<accession>A0ABU6RDI9</accession>
<sequence length="215" mass="23178">MIVLEVLVTAQTRRSKVVFEALDLGGILHPKVLSILIVPRRAARLVVILLGTALDWAVQPVMPHQRTIWYLDRGVHSHEDGVAANGYRDGRAMGGGQDSLRHDFSPVSTMTATTLRVFLQTTTAAAKFGGNGDFAGRGGLDARWCSYDGRHQRRQQRGEGARSDGGSMGARSDANLFVIKQCILGSEVSIGLSNGNSLAIQILFPTNAFVGFFVG</sequence>
<comment type="caution">
    <text evidence="1">The sequence shown here is derived from an EMBL/GenBank/DDBJ whole genome shotgun (WGS) entry which is preliminary data.</text>
</comment>
<organism evidence="1 2">
    <name type="scientific">Stylosanthes scabra</name>
    <dbReference type="NCBI Taxonomy" id="79078"/>
    <lineage>
        <taxon>Eukaryota</taxon>
        <taxon>Viridiplantae</taxon>
        <taxon>Streptophyta</taxon>
        <taxon>Embryophyta</taxon>
        <taxon>Tracheophyta</taxon>
        <taxon>Spermatophyta</taxon>
        <taxon>Magnoliopsida</taxon>
        <taxon>eudicotyledons</taxon>
        <taxon>Gunneridae</taxon>
        <taxon>Pentapetalae</taxon>
        <taxon>rosids</taxon>
        <taxon>fabids</taxon>
        <taxon>Fabales</taxon>
        <taxon>Fabaceae</taxon>
        <taxon>Papilionoideae</taxon>
        <taxon>50 kb inversion clade</taxon>
        <taxon>dalbergioids sensu lato</taxon>
        <taxon>Dalbergieae</taxon>
        <taxon>Pterocarpus clade</taxon>
        <taxon>Stylosanthes</taxon>
    </lineage>
</organism>
<evidence type="ECO:0000313" key="1">
    <source>
        <dbReference type="EMBL" id="MED6122083.1"/>
    </source>
</evidence>
<protein>
    <submittedName>
        <fullName evidence="1">Uncharacterized protein</fullName>
    </submittedName>
</protein>